<evidence type="ECO:0000259" key="1">
    <source>
        <dbReference type="Pfam" id="PF05913"/>
    </source>
</evidence>
<dbReference type="InterPro" id="IPR043797">
    <property type="entry name" value="MupG_N"/>
</dbReference>
<comment type="caution">
    <text evidence="3">The sequence shown here is derived from an EMBL/GenBank/DDBJ whole genome shotgun (WGS) entry which is preliminary data.</text>
</comment>
<dbReference type="InterPro" id="IPR013785">
    <property type="entry name" value="Aldolase_TIM"/>
</dbReference>
<dbReference type="InterPro" id="IPR008589">
    <property type="entry name" value="MupG"/>
</dbReference>
<dbReference type="InterPro" id="IPR017853">
    <property type="entry name" value="GH"/>
</dbReference>
<keyword evidence="4" id="KW-1185">Reference proteome</keyword>
<sequence>MNQFGISLYLGTGYEKNKEIIAKAREAKISYAFTSLHIPEESVNNYVQEAEKLLALCKSSSISLIVDIGPRTLEKLGYASFADLKQTSISHLRVDYGFTYQEIMDLSENFNIVFNASTLREQDIRELQRRNADFTRFSACHNFYPKPLTGLSLEKTRSMNDNLRRLGMTTMAFAAGDKELRGPLHMGLPTVETSRGTGVLFSMLQLIKDCHTDICLVGDIDISDEAWRGVKELSEGYVSLKAEIDPEYRFITDEIHHDRPDSSEYVIRSQESRAYASQGKLFPAQSVKPRGRGSISVGNEGYLRYSGELEIARRDLEPEPKVNIVGQIDEGSMQYLDYITDGMGFRLIQK</sequence>
<dbReference type="Proteomes" id="UP001082703">
    <property type="component" value="Unassembled WGS sequence"/>
</dbReference>
<proteinExistence type="predicted"/>
<dbReference type="PANTHER" id="PTHR38435:SF2">
    <property type="entry name" value="DUF871 DOMAIN-CONTAINING PROTEIN"/>
    <property type="match status" value="1"/>
</dbReference>
<organism evidence="3 4">
    <name type="scientific">Caproiciproducens galactitolivorans</name>
    <dbReference type="NCBI Taxonomy" id="642589"/>
    <lineage>
        <taxon>Bacteria</taxon>
        <taxon>Bacillati</taxon>
        <taxon>Bacillota</taxon>
        <taxon>Clostridia</taxon>
        <taxon>Eubacteriales</taxon>
        <taxon>Acutalibacteraceae</taxon>
        <taxon>Caproiciproducens</taxon>
    </lineage>
</organism>
<reference evidence="3 4" key="1">
    <citation type="submission" date="2022-11" db="EMBL/GenBank/DDBJ databases">
        <authorList>
            <person name="Caiyu Z."/>
        </authorList>
    </citation>
    <scope>NUCLEOTIDE SEQUENCE [LARGE SCALE GENOMIC DNA]</scope>
    <source>
        <strain evidence="3 4">YR-4</strain>
    </source>
</reference>
<dbReference type="InterPro" id="IPR029000">
    <property type="entry name" value="Cyclophilin-like_dom_sf"/>
</dbReference>
<dbReference type="SUPFAM" id="SSF51445">
    <property type="entry name" value="(Trans)glycosidases"/>
    <property type="match status" value="1"/>
</dbReference>
<dbReference type="InterPro" id="IPR043894">
    <property type="entry name" value="MupG_C"/>
</dbReference>
<gene>
    <name evidence="3" type="ORF">OUY18_03945</name>
</gene>
<protein>
    <submittedName>
        <fullName evidence="3">MupG family TIM beta-alpha barrel fold protein</fullName>
    </submittedName>
</protein>
<dbReference type="SUPFAM" id="SSF50891">
    <property type="entry name" value="Cyclophilin-like"/>
    <property type="match status" value="1"/>
</dbReference>
<evidence type="ECO:0000313" key="4">
    <source>
        <dbReference type="Proteomes" id="UP001082703"/>
    </source>
</evidence>
<dbReference type="PANTHER" id="PTHR38435">
    <property type="match status" value="1"/>
</dbReference>
<dbReference type="Gene3D" id="3.20.20.70">
    <property type="entry name" value="Aldolase class I"/>
    <property type="match status" value="1"/>
</dbReference>
<feature type="domain" description="6-phospho-N-acetylmuramidase C-terminal" evidence="1">
    <location>
        <begin position="239"/>
        <end position="347"/>
    </location>
</feature>
<name>A0ABT4BR86_9FIRM</name>
<dbReference type="Pfam" id="PF05913">
    <property type="entry name" value="MupG_C"/>
    <property type="match status" value="1"/>
</dbReference>
<dbReference type="Pfam" id="PF19200">
    <property type="entry name" value="MupG_N"/>
    <property type="match status" value="1"/>
</dbReference>
<evidence type="ECO:0000259" key="2">
    <source>
        <dbReference type="Pfam" id="PF19200"/>
    </source>
</evidence>
<accession>A0ABT4BR86</accession>
<evidence type="ECO:0000313" key="3">
    <source>
        <dbReference type="EMBL" id="MCY1713406.1"/>
    </source>
</evidence>
<dbReference type="EMBL" id="JAPOHA010000003">
    <property type="protein sequence ID" value="MCY1713406.1"/>
    <property type="molecule type" value="Genomic_DNA"/>
</dbReference>
<dbReference type="RefSeq" id="WP_268057414.1">
    <property type="nucleotide sequence ID" value="NZ_JAPOHA010000003.1"/>
</dbReference>
<feature type="domain" description="6-phospho-N-acetylmuramidase N-terminal" evidence="2">
    <location>
        <begin position="4"/>
        <end position="230"/>
    </location>
</feature>
<dbReference type="Gene3D" id="2.40.100.10">
    <property type="entry name" value="Cyclophilin-like"/>
    <property type="match status" value="1"/>
</dbReference>